<proteinExistence type="predicted"/>
<name>A0A1B0A5A5_GLOPL</name>
<reference evidence="2" key="1">
    <citation type="submission" date="2014-03" db="EMBL/GenBank/DDBJ databases">
        <authorList>
            <person name="Aksoy S."/>
            <person name="Warren W."/>
            <person name="Wilson R.K."/>
        </authorList>
    </citation>
    <scope>NUCLEOTIDE SEQUENCE [LARGE SCALE GENOMIC DNA]</scope>
    <source>
        <strain evidence="2">IAEA</strain>
    </source>
</reference>
<dbReference type="EnsemblMetazoa" id="GPAI034837-RA">
    <property type="protein sequence ID" value="GPAI034837-PA"/>
    <property type="gene ID" value="GPAI034837"/>
</dbReference>
<evidence type="ECO:0000313" key="2">
    <source>
        <dbReference type="Proteomes" id="UP000092445"/>
    </source>
</evidence>
<reference evidence="1" key="2">
    <citation type="submission" date="2020-05" db="UniProtKB">
        <authorList>
            <consortium name="EnsemblMetazoa"/>
        </authorList>
    </citation>
    <scope>IDENTIFICATION</scope>
    <source>
        <strain evidence="1">IAEA</strain>
    </source>
</reference>
<keyword evidence="2" id="KW-1185">Reference proteome</keyword>
<evidence type="ECO:0000313" key="1">
    <source>
        <dbReference type="EnsemblMetazoa" id="GPAI034837-PA"/>
    </source>
</evidence>
<dbReference type="VEuPathDB" id="VectorBase:GPAI034837"/>
<dbReference type="Proteomes" id="UP000092445">
    <property type="component" value="Unassembled WGS sequence"/>
</dbReference>
<protein>
    <submittedName>
        <fullName evidence="1">Uncharacterized protein</fullName>
    </submittedName>
</protein>
<dbReference type="AlphaFoldDB" id="A0A1B0A5A5"/>
<organism evidence="1 2">
    <name type="scientific">Glossina pallidipes</name>
    <name type="common">Tsetse fly</name>
    <dbReference type="NCBI Taxonomy" id="7398"/>
    <lineage>
        <taxon>Eukaryota</taxon>
        <taxon>Metazoa</taxon>
        <taxon>Ecdysozoa</taxon>
        <taxon>Arthropoda</taxon>
        <taxon>Hexapoda</taxon>
        <taxon>Insecta</taxon>
        <taxon>Pterygota</taxon>
        <taxon>Neoptera</taxon>
        <taxon>Endopterygota</taxon>
        <taxon>Diptera</taxon>
        <taxon>Brachycera</taxon>
        <taxon>Muscomorpha</taxon>
        <taxon>Hippoboscoidea</taxon>
        <taxon>Glossinidae</taxon>
        <taxon>Glossina</taxon>
    </lineage>
</organism>
<accession>A0A1B0A5A5</accession>
<sequence length="103" mass="10813">MVCVEVALQIFRISSAKKIQEKPGCKDGIGETCEHRTSNEEEQFETLGATHSGGFGSALSAPTSTSIKTVTPEPAAATFLKIYTQTPLASIQVTVAASENNGP</sequence>